<reference evidence="1 2" key="2">
    <citation type="submission" date="2018-11" db="EMBL/GenBank/DDBJ databases">
        <authorList>
            <consortium name="Pathogen Informatics"/>
        </authorList>
    </citation>
    <scope>NUCLEOTIDE SEQUENCE [LARGE SCALE GENOMIC DNA]</scope>
    <source>
        <strain evidence="1 2">Costa Rica</strain>
    </source>
</reference>
<dbReference type="AlphaFoldDB" id="A0A0R3PHP2"/>
<sequence>MVTIYAYSTRSLTFETWIGDLVMQARNMSYDVVGLGQARRYHPFIAVYDWRIWIYGDMYMMLRRWTYMENGSCKYATVEGVAESVISSSRVWPTAPIRSNN</sequence>
<name>A0A0R3PHP2_ANGCS</name>
<evidence type="ECO:0000313" key="1">
    <source>
        <dbReference type="EMBL" id="VDM55456.1"/>
    </source>
</evidence>
<gene>
    <name evidence="1" type="ORF">ACOC_LOCUS3871</name>
</gene>
<accession>A0A0R3PHP2</accession>
<evidence type="ECO:0000313" key="2">
    <source>
        <dbReference type="Proteomes" id="UP000267027"/>
    </source>
</evidence>
<protein>
    <submittedName>
        <fullName evidence="1 3">Uncharacterized protein</fullName>
    </submittedName>
</protein>
<keyword evidence="2" id="KW-1185">Reference proteome</keyword>
<dbReference type="Proteomes" id="UP000267027">
    <property type="component" value="Unassembled WGS sequence"/>
</dbReference>
<organism evidence="3">
    <name type="scientific">Angiostrongylus costaricensis</name>
    <name type="common">Nematode worm</name>
    <dbReference type="NCBI Taxonomy" id="334426"/>
    <lineage>
        <taxon>Eukaryota</taxon>
        <taxon>Metazoa</taxon>
        <taxon>Ecdysozoa</taxon>
        <taxon>Nematoda</taxon>
        <taxon>Chromadorea</taxon>
        <taxon>Rhabditida</taxon>
        <taxon>Rhabditina</taxon>
        <taxon>Rhabditomorpha</taxon>
        <taxon>Strongyloidea</taxon>
        <taxon>Metastrongylidae</taxon>
        <taxon>Angiostrongylus</taxon>
    </lineage>
</organism>
<dbReference type="WBParaSite" id="ACOC_0000386901-mRNA-1">
    <property type="protein sequence ID" value="ACOC_0000386901-mRNA-1"/>
    <property type="gene ID" value="ACOC_0000386901"/>
</dbReference>
<dbReference type="EMBL" id="UYYA01001518">
    <property type="protein sequence ID" value="VDM55456.1"/>
    <property type="molecule type" value="Genomic_DNA"/>
</dbReference>
<evidence type="ECO:0000313" key="3">
    <source>
        <dbReference type="WBParaSite" id="ACOC_0000386901-mRNA-1"/>
    </source>
</evidence>
<proteinExistence type="predicted"/>
<reference evidence="3" key="1">
    <citation type="submission" date="2017-02" db="UniProtKB">
        <authorList>
            <consortium name="WormBaseParasite"/>
        </authorList>
    </citation>
    <scope>IDENTIFICATION</scope>
</reference>